<dbReference type="RefSeq" id="WP_201635770.1">
    <property type="nucleotide sequence ID" value="NZ_JAEQNB010000004.1"/>
</dbReference>
<sequence length="501" mass="56756">MPQILNNVDIPPSDQELPLEKRLSENLKFFERVLGIGQSFDMVKREVTFGGHDMCLLYVNGFVKDDILDELLRNLSTLKREQLAVDTYDKLFRTFLPHIQVDKVDKTNKIITAILSGQTCLLIDGYDGAFLIDARSYPARTPSEPELERVVRGSRDGFVETMVQNCVLTRRRIRDPRLRMETLQIGARSKTDVCVAFLQDVADLELVEEIKNRLKSIEIDGIPMSEKTVEEFLIRRNRFNPYPVVRYTERPDVAAIHLLEGHVLIYVDTSPSVMITPTTLFHHVQHAEEFRENPVVGAYIRWIRFAGILASMFLVPLWILFTLIHREWMPTQLEFLGPENVGAIPIVLQFILAEVGIDLMRMAAIHTPTPLATAMGLVAAVLIGDIAVKVGLFSPEVILYLAVSAVGTFATPSYELSMANKLSAMFFIIAVGIFDWIGLAVAVGIWMILLLTTKSINRPYLWPLIPFNGRAFLDILVRAPVREKKARPSIVHPRDKDRQPN</sequence>
<feature type="transmembrane region" description="Helical" evidence="3">
    <location>
        <begin position="426"/>
        <end position="448"/>
    </location>
</feature>
<keyword evidence="5" id="KW-1185">Reference proteome</keyword>
<evidence type="ECO:0000256" key="3">
    <source>
        <dbReference type="SAM" id="Phobius"/>
    </source>
</evidence>
<dbReference type="PANTHER" id="PTHR22550">
    <property type="entry name" value="SPORE GERMINATION PROTEIN"/>
    <property type="match status" value="1"/>
</dbReference>
<protein>
    <submittedName>
        <fullName evidence="4">Spore germination protein</fullName>
    </submittedName>
</protein>
<evidence type="ECO:0000256" key="1">
    <source>
        <dbReference type="ARBA" id="ARBA00005278"/>
    </source>
</evidence>
<feature type="transmembrane region" description="Helical" evidence="3">
    <location>
        <begin position="302"/>
        <end position="321"/>
    </location>
</feature>
<evidence type="ECO:0000256" key="2">
    <source>
        <dbReference type="ARBA" id="ARBA00023136"/>
    </source>
</evidence>
<evidence type="ECO:0000313" key="4">
    <source>
        <dbReference type="EMBL" id="MBL0387602.1"/>
    </source>
</evidence>
<gene>
    <name evidence="4" type="ORF">JJB07_13260</name>
</gene>
<dbReference type="InterPro" id="IPR050768">
    <property type="entry name" value="UPF0353/GerABKA_families"/>
</dbReference>
<name>A0ABS1JBF6_9BACL</name>
<dbReference type="Proteomes" id="UP000602284">
    <property type="component" value="Unassembled WGS sequence"/>
</dbReference>
<dbReference type="InterPro" id="IPR004995">
    <property type="entry name" value="Spore_Ger"/>
</dbReference>
<feature type="transmembrane region" description="Helical" evidence="3">
    <location>
        <begin position="371"/>
        <end position="391"/>
    </location>
</feature>
<reference evidence="4 5" key="1">
    <citation type="submission" date="2021-01" db="EMBL/GenBank/DDBJ databases">
        <title>Tumebacillus sp. strain ITR2 16S ribosomal RNA gene Genome sequencing and assembly.</title>
        <authorList>
            <person name="Kang M."/>
        </authorList>
    </citation>
    <scope>NUCLEOTIDE SEQUENCE [LARGE SCALE GENOMIC DNA]</scope>
    <source>
        <strain evidence="4 5">ITR2</strain>
    </source>
</reference>
<evidence type="ECO:0000313" key="5">
    <source>
        <dbReference type="Proteomes" id="UP000602284"/>
    </source>
</evidence>
<proteinExistence type="inferred from homology"/>
<organism evidence="4 5">
    <name type="scientific">Tumebacillus amylolyticus</name>
    <dbReference type="NCBI Taxonomy" id="2801339"/>
    <lineage>
        <taxon>Bacteria</taxon>
        <taxon>Bacillati</taxon>
        <taxon>Bacillota</taxon>
        <taxon>Bacilli</taxon>
        <taxon>Bacillales</taxon>
        <taxon>Alicyclobacillaceae</taxon>
        <taxon>Tumebacillus</taxon>
    </lineage>
</organism>
<feature type="transmembrane region" description="Helical" evidence="3">
    <location>
        <begin position="341"/>
        <end position="359"/>
    </location>
</feature>
<keyword evidence="2 3" id="KW-0472">Membrane</keyword>
<keyword evidence="3" id="KW-1133">Transmembrane helix</keyword>
<dbReference type="Pfam" id="PF03323">
    <property type="entry name" value="GerA"/>
    <property type="match status" value="1"/>
</dbReference>
<comment type="caution">
    <text evidence="4">The sequence shown here is derived from an EMBL/GenBank/DDBJ whole genome shotgun (WGS) entry which is preliminary data.</text>
</comment>
<feature type="transmembrane region" description="Helical" evidence="3">
    <location>
        <begin position="397"/>
        <end position="414"/>
    </location>
</feature>
<dbReference type="PIRSF" id="PIRSF005690">
    <property type="entry name" value="GerBA"/>
    <property type="match status" value="1"/>
</dbReference>
<comment type="similarity">
    <text evidence="1">Belongs to the GerABKA family.</text>
</comment>
<keyword evidence="3" id="KW-0812">Transmembrane</keyword>
<dbReference type="PANTHER" id="PTHR22550:SF9">
    <property type="entry name" value="STAGE V SPORULATION PROTEIN AF"/>
    <property type="match status" value="1"/>
</dbReference>
<dbReference type="EMBL" id="JAEQNB010000004">
    <property type="protein sequence ID" value="MBL0387602.1"/>
    <property type="molecule type" value="Genomic_DNA"/>
</dbReference>
<accession>A0ABS1JBF6</accession>